<evidence type="ECO:0000313" key="1">
    <source>
        <dbReference type="EMBL" id="KXH68572.1"/>
    </source>
</evidence>
<sequence>MSIVLNTSAPLVLDRFDARAIVAHEGTPAEWRDAFRSCGIRLGETTNVVDSRAGHDAKIRQLDAGLEIMLRTANPTETLHIMQMERRDHYNYIYL</sequence>
<keyword evidence="2" id="KW-1185">Reference proteome</keyword>
<proteinExistence type="predicted"/>
<reference evidence="1 2" key="1">
    <citation type="submission" date="2014-02" db="EMBL/GenBank/DDBJ databases">
        <title>The genome sequence of Colletotrichum salicis CBS 607.94.</title>
        <authorList>
            <person name="Baroncelli R."/>
            <person name="Thon M.R."/>
        </authorList>
    </citation>
    <scope>NUCLEOTIDE SEQUENCE [LARGE SCALE GENOMIC DNA]</scope>
    <source>
        <strain evidence="1 2">CBS 607.94</strain>
    </source>
</reference>
<gene>
    <name evidence="1" type="ORF">CSAL01_13773</name>
</gene>
<dbReference type="EMBL" id="JFFI01000272">
    <property type="protein sequence ID" value="KXH68572.1"/>
    <property type="molecule type" value="Genomic_DNA"/>
</dbReference>
<accession>A0A135V7K5</accession>
<dbReference type="AlphaFoldDB" id="A0A135V7K5"/>
<name>A0A135V7K5_9PEZI</name>
<evidence type="ECO:0000313" key="2">
    <source>
        <dbReference type="Proteomes" id="UP000070121"/>
    </source>
</evidence>
<dbReference type="Proteomes" id="UP000070121">
    <property type="component" value="Unassembled WGS sequence"/>
</dbReference>
<comment type="caution">
    <text evidence="1">The sequence shown here is derived from an EMBL/GenBank/DDBJ whole genome shotgun (WGS) entry which is preliminary data.</text>
</comment>
<protein>
    <submittedName>
        <fullName evidence="1">Uncharacterized protein</fullName>
    </submittedName>
</protein>
<dbReference type="OrthoDB" id="10535049at2759"/>
<organism evidence="1 2">
    <name type="scientific">Colletotrichum salicis</name>
    <dbReference type="NCBI Taxonomy" id="1209931"/>
    <lineage>
        <taxon>Eukaryota</taxon>
        <taxon>Fungi</taxon>
        <taxon>Dikarya</taxon>
        <taxon>Ascomycota</taxon>
        <taxon>Pezizomycotina</taxon>
        <taxon>Sordariomycetes</taxon>
        <taxon>Hypocreomycetidae</taxon>
        <taxon>Glomerellales</taxon>
        <taxon>Glomerellaceae</taxon>
        <taxon>Colletotrichum</taxon>
        <taxon>Colletotrichum acutatum species complex</taxon>
    </lineage>
</organism>